<dbReference type="Gene3D" id="3.30.9.10">
    <property type="entry name" value="D-Amino Acid Oxidase, subunit A, domain 2"/>
    <property type="match status" value="1"/>
</dbReference>
<accession>A0A399J7C1</accession>
<dbReference type="RefSeq" id="WP_119425501.1">
    <property type="nucleotide sequence ID" value="NZ_QQXK01000028.1"/>
</dbReference>
<organism evidence="6 7">
    <name type="scientific">Galactobacter valiniphilus</name>
    <dbReference type="NCBI Taxonomy" id="2676122"/>
    <lineage>
        <taxon>Bacteria</taxon>
        <taxon>Bacillati</taxon>
        <taxon>Actinomycetota</taxon>
        <taxon>Actinomycetes</taxon>
        <taxon>Micrococcales</taxon>
        <taxon>Micrococcaceae</taxon>
        <taxon>Galactobacter</taxon>
    </lineage>
</organism>
<dbReference type="SUPFAM" id="SSF51905">
    <property type="entry name" value="FAD/NAD(P)-binding domain"/>
    <property type="match status" value="1"/>
</dbReference>
<dbReference type="Proteomes" id="UP000265419">
    <property type="component" value="Unassembled WGS sequence"/>
</dbReference>
<dbReference type="AlphaFoldDB" id="A0A399J7C1"/>
<dbReference type="EMBL" id="QQXK01000028">
    <property type="protein sequence ID" value="RII41381.1"/>
    <property type="molecule type" value="Genomic_DNA"/>
</dbReference>
<evidence type="ECO:0000313" key="6">
    <source>
        <dbReference type="EMBL" id="RII41381.1"/>
    </source>
</evidence>
<evidence type="ECO:0000256" key="3">
    <source>
        <dbReference type="ARBA" id="ARBA00022630"/>
    </source>
</evidence>
<sequence>MSSSSEPASSAWPTPPRPCAAAHLPLDLHVDPREAIPALAAWIAGQPGADVRFGTHVTAITPAADGSSVTVSTNRGDVTGARVVHAVGHDVDRLFPALAKEIDLTRCRLQMLEVAPPVKEDLGPAFLTGLSMLRYGGLAATPAARDVKERIQASTPELLEIAMNLMLTQRPEGSLVLGDTHVDEDSTSPFDDERLAELLLREAKELFGQDLEVRRRWRGVYAHSASTDFLIASPHPAVRVVSVTSGIGMTPSFGLAPDVLDGLSWPAAAAGSVQPDLKTTHDDAAHAPVAALA</sequence>
<keyword evidence="7" id="KW-1185">Reference proteome</keyword>
<dbReference type="GO" id="GO:0016491">
    <property type="term" value="F:oxidoreductase activity"/>
    <property type="evidence" value="ECO:0007669"/>
    <property type="project" value="UniProtKB-KW"/>
</dbReference>
<evidence type="ECO:0000259" key="5">
    <source>
        <dbReference type="Pfam" id="PF01266"/>
    </source>
</evidence>
<comment type="cofactor">
    <cofactor evidence="1">
        <name>FAD</name>
        <dbReference type="ChEBI" id="CHEBI:57692"/>
    </cofactor>
</comment>
<reference evidence="6 7" key="1">
    <citation type="submission" date="2018-07" db="EMBL/GenBank/DDBJ databases">
        <title>Arthrobacter sp. nov., isolated from raw cow's milk with high bacterial count.</title>
        <authorList>
            <person name="Hahne J."/>
            <person name="Isele D."/>
            <person name="Lipski A."/>
        </authorList>
    </citation>
    <scope>NUCLEOTIDE SEQUENCE [LARGE SCALE GENOMIC DNA]</scope>
    <source>
        <strain evidence="6 7">JZ R-35</strain>
    </source>
</reference>
<comment type="similarity">
    <text evidence="2">Belongs to the DadA oxidoreductase family.</text>
</comment>
<feature type="domain" description="FAD dependent oxidoreductase" evidence="5">
    <location>
        <begin position="10"/>
        <end position="256"/>
    </location>
</feature>
<dbReference type="Gene3D" id="3.50.50.60">
    <property type="entry name" value="FAD/NAD(P)-binding domain"/>
    <property type="match status" value="1"/>
</dbReference>
<dbReference type="InterPro" id="IPR036188">
    <property type="entry name" value="FAD/NAD-bd_sf"/>
</dbReference>
<dbReference type="PANTHER" id="PTHR13847:SF286">
    <property type="entry name" value="D-AMINO ACID DEHYDROGENASE"/>
    <property type="match status" value="1"/>
</dbReference>
<dbReference type="PANTHER" id="PTHR13847">
    <property type="entry name" value="SARCOSINE DEHYDROGENASE-RELATED"/>
    <property type="match status" value="1"/>
</dbReference>
<keyword evidence="4" id="KW-0560">Oxidoreductase</keyword>
<evidence type="ECO:0000256" key="1">
    <source>
        <dbReference type="ARBA" id="ARBA00001974"/>
    </source>
</evidence>
<comment type="caution">
    <text evidence="6">The sequence shown here is derived from an EMBL/GenBank/DDBJ whole genome shotgun (WGS) entry which is preliminary data.</text>
</comment>
<evidence type="ECO:0000313" key="7">
    <source>
        <dbReference type="Proteomes" id="UP000265419"/>
    </source>
</evidence>
<gene>
    <name evidence="6" type="ORF">DWB68_12720</name>
</gene>
<evidence type="ECO:0000256" key="2">
    <source>
        <dbReference type="ARBA" id="ARBA00009410"/>
    </source>
</evidence>
<dbReference type="Pfam" id="PF01266">
    <property type="entry name" value="DAO"/>
    <property type="match status" value="1"/>
</dbReference>
<proteinExistence type="inferred from homology"/>
<evidence type="ECO:0000256" key="4">
    <source>
        <dbReference type="ARBA" id="ARBA00023002"/>
    </source>
</evidence>
<keyword evidence="3" id="KW-0285">Flavoprotein</keyword>
<dbReference type="GO" id="GO:0005737">
    <property type="term" value="C:cytoplasm"/>
    <property type="evidence" value="ECO:0007669"/>
    <property type="project" value="TreeGrafter"/>
</dbReference>
<name>A0A399J7C1_9MICC</name>
<dbReference type="InterPro" id="IPR006076">
    <property type="entry name" value="FAD-dep_OxRdtase"/>
</dbReference>
<protein>
    <submittedName>
        <fullName evidence="6">FAD-dependent oxidoreductase</fullName>
    </submittedName>
</protein>